<dbReference type="SFLD" id="SFLDS00003">
    <property type="entry name" value="Haloacid_Dehalogenase"/>
    <property type="match status" value="1"/>
</dbReference>
<comment type="subcellular location">
    <subcellularLocation>
        <location evidence="1">Endomembrane system</location>
        <topology evidence="1">Multi-pass membrane protein</topology>
    </subcellularLocation>
</comment>
<dbReference type="NCBIfam" id="TIGR01517">
    <property type="entry name" value="ATPase-IIB_Ca"/>
    <property type="match status" value="1"/>
</dbReference>
<dbReference type="Pfam" id="PF00122">
    <property type="entry name" value="E1-E2_ATPase"/>
    <property type="match status" value="1"/>
</dbReference>
<dbReference type="GO" id="GO:0005886">
    <property type="term" value="C:plasma membrane"/>
    <property type="evidence" value="ECO:0007669"/>
    <property type="project" value="TreeGrafter"/>
</dbReference>
<keyword evidence="4" id="KW-0109">Calcium transport</keyword>
<dbReference type="InterPro" id="IPR001757">
    <property type="entry name" value="P_typ_ATPase"/>
</dbReference>
<dbReference type="SUPFAM" id="SSF81653">
    <property type="entry name" value="Calcium ATPase, transduction domain A"/>
    <property type="match status" value="1"/>
</dbReference>
<reference evidence="18" key="1">
    <citation type="submission" date="2020-10" db="EMBL/GenBank/DDBJ databases">
        <authorList>
            <person name="Gilroy R."/>
        </authorList>
    </citation>
    <scope>NUCLEOTIDE SEQUENCE</scope>
    <source>
        <strain evidence="18">B3-2255</strain>
    </source>
</reference>
<feature type="transmembrane region" description="Helical" evidence="16">
    <location>
        <begin position="864"/>
        <end position="884"/>
    </location>
</feature>
<protein>
    <recommendedName>
        <fullName evidence="2">P-type Ca(2+) transporter</fullName>
        <ecNumber evidence="2">7.2.2.10</ecNumber>
    </recommendedName>
</protein>
<evidence type="ECO:0000256" key="3">
    <source>
        <dbReference type="ARBA" id="ARBA00022448"/>
    </source>
</evidence>
<dbReference type="InterPro" id="IPR018303">
    <property type="entry name" value="ATPase_P-typ_P_site"/>
</dbReference>
<feature type="transmembrane region" description="Helical" evidence="16">
    <location>
        <begin position="76"/>
        <end position="95"/>
    </location>
</feature>
<dbReference type="Pfam" id="PF13246">
    <property type="entry name" value="Cation_ATPase"/>
    <property type="match status" value="1"/>
</dbReference>
<dbReference type="SUPFAM" id="SSF56784">
    <property type="entry name" value="HAD-like"/>
    <property type="match status" value="1"/>
</dbReference>
<dbReference type="GO" id="GO:0012505">
    <property type="term" value="C:endomembrane system"/>
    <property type="evidence" value="ECO:0007669"/>
    <property type="project" value="UniProtKB-SubCell"/>
</dbReference>
<dbReference type="InterPro" id="IPR023299">
    <property type="entry name" value="ATPase_P-typ_cyto_dom_N"/>
</dbReference>
<comment type="caution">
    <text evidence="18">The sequence shown here is derived from an EMBL/GenBank/DDBJ whole genome shotgun (WGS) entry which is preliminary data.</text>
</comment>
<dbReference type="InterPro" id="IPR023298">
    <property type="entry name" value="ATPase_P-typ_TM_dom_sf"/>
</dbReference>
<evidence type="ECO:0000256" key="15">
    <source>
        <dbReference type="SAM" id="MobiDB-lite"/>
    </source>
</evidence>
<feature type="transmembrane region" description="Helical" evidence="16">
    <location>
        <begin position="282"/>
        <end position="309"/>
    </location>
</feature>
<dbReference type="PANTHER" id="PTHR24093:SF369">
    <property type="entry name" value="CALCIUM-TRANSPORTING ATPASE"/>
    <property type="match status" value="1"/>
</dbReference>
<dbReference type="InterPro" id="IPR059000">
    <property type="entry name" value="ATPase_P-type_domA"/>
</dbReference>
<dbReference type="PROSITE" id="PS00154">
    <property type="entry name" value="ATPASE_E1_E2"/>
    <property type="match status" value="1"/>
</dbReference>
<evidence type="ECO:0000256" key="16">
    <source>
        <dbReference type="SAM" id="Phobius"/>
    </source>
</evidence>
<dbReference type="Gene3D" id="1.20.1110.10">
    <property type="entry name" value="Calcium-transporting ATPase, transmembrane domain"/>
    <property type="match status" value="2"/>
</dbReference>
<dbReference type="SFLD" id="SFLDG00002">
    <property type="entry name" value="C1.7:_P-type_atpase_like"/>
    <property type="match status" value="1"/>
</dbReference>
<keyword evidence="9" id="KW-0067">ATP-binding</keyword>
<dbReference type="SFLD" id="SFLDF00027">
    <property type="entry name" value="p-type_atpase"/>
    <property type="match status" value="1"/>
</dbReference>
<feature type="transmembrane region" description="Helical" evidence="16">
    <location>
        <begin position="795"/>
        <end position="811"/>
    </location>
</feature>
<dbReference type="Pfam" id="PF08282">
    <property type="entry name" value="Hydrolase_3"/>
    <property type="match status" value="1"/>
</dbReference>
<dbReference type="NCBIfam" id="TIGR01494">
    <property type="entry name" value="ATPase_P-type"/>
    <property type="match status" value="2"/>
</dbReference>
<keyword evidence="11" id="KW-1278">Translocase</keyword>
<dbReference type="EC" id="7.2.2.10" evidence="2"/>
<name>A0A9D9J135_9BACT</name>
<dbReference type="Proteomes" id="UP000823772">
    <property type="component" value="Unassembled WGS sequence"/>
</dbReference>
<evidence type="ECO:0000256" key="2">
    <source>
        <dbReference type="ARBA" id="ARBA00012790"/>
    </source>
</evidence>
<dbReference type="Pfam" id="PF00690">
    <property type="entry name" value="Cation_ATPase_N"/>
    <property type="match status" value="1"/>
</dbReference>
<feature type="transmembrane region" description="Helical" evidence="16">
    <location>
        <begin position="44"/>
        <end position="64"/>
    </location>
</feature>
<dbReference type="InterPro" id="IPR006408">
    <property type="entry name" value="P-type_ATPase_IIB"/>
</dbReference>
<keyword evidence="10" id="KW-0460">Magnesium</keyword>
<dbReference type="InterPro" id="IPR036412">
    <property type="entry name" value="HAD-like_sf"/>
</dbReference>
<evidence type="ECO:0000313" key="18">
    <source>
        <dbReference type="EMBL" id="MBO8482459.1"/>
    </source>
</evidence>
<evidence type="ECO:0000256" key="7">
    <source>
        <dbReference type="ARBA" id="ARBA00022741"/>
    </source>
</evidence>
<dbReference type="InterPro" id="IPR044492">
    <property type="entry name" value="P_typ_ATPase_HD_dom"/>
</dbReference>
<dbReference type="PANTHER" id="PTHR24093">
    <property type="entry name" value="CATION TRANSPORTING ATPASE"/>
    <property type="match status" value="1"/>
</dbReference>
<dbReference type="InterPro" id="IPR006068">
    <property type="entry name" value="ATPase_P-typ_cation-transptr_C"/>
</dbReference>
<dbReference type="Gene3D" id="3.40.50.1000">
    <property type="entry name" value="HAD superfamily/HAD-like"/>
    <property type="match status" value="2"/>
</dbReference>
<dbReference type="Pfam" id="PF00689">
    <property type="entry name" value="Cation_ATPase_C"/>
    <property type="match status" value="1"/>
</dbReference>
<sequence length="896" mass="97277">MENYKGLTPEEVEASRAEHGSNILTPPKRRPVWLQFLDKFKDPIIRILLIALLFSFGVSAYHYFAEGAGANVFFEPAGILVAILLATLVGFILELRANKAFDVLNKVNDDTPVKVYRSGELVEVPKKDVVVGDIVLLETGEEVPADGELLEAVSLSVNESTLTGEPIARKGVEADTPQGLEATYPYHHVMKGTTVSEGRGVIRVFAVGDATEYGKVYVASQIDSSTRTPLNQQLDRLSKVISIASYVIAGLIVVGRLAVYFLDGQHSGDAFSWSGFGSYLLNTFMIAVTLIVVSVPEGLPMSVTLSLALSMKRMLASNNLVRKIHACETMGAATVICTDKTGTLTQNRMTVAEARFLVDDKVLVEQSIAANSTAHIKEEDGNDKVMGNPTEGALLLWLKSRGDDPMALRASFEVYDQLTFSTERKYMATVVRHEGKLRLLIKGAPEIVLGLCTEIAGGASREEILEILRGYQAKAMRTLGFAYKDMAADAYPEGALDPKSPDTVIGGLTFIGLTAISDPVRPTVPAAIRSCIDAGIDVKMVTGDTSVTAAEIGRQVGLVPEDVTLEQIQSGFDGNGRRFQITGPEFAALSDEELEACVSDLKVISRARPLDKERLVKTLQKKGEVVAVTGDGTNDAPALNAAQVGLSMGDGTSVAKEASDITILDNSFDSIVNAVVWGRSLYKNIQRFILFQLTINVVASLIVLIGAFIGEQSPLTVTQMLWVNLIMDTFAAIALASLPPTRDVLKEKPRRRSDFIISRNMAALIFGVGAAFVAVLMWLLLYFRNDGDGLTTYELSMFFTAFVMLQLWNMFNVKAFMTGKSAFSHLFSSKGFIWMVVVILAGQILITTFGGEMFSVVPIRPLDWLKIVGLTSAVLWVGEIARLFSSIGTSRSRGCR</sequence>
<dbReference type="GO" id="GO:0016887">
    <property type="term" value="F:ATP hydrolysis activity"/>
    <property type="evidence" value="ECO:0007669"/>
    <property type="project" value="InterPro"/>
</dbReference>
<reference evidence="18" key="2">
    <citation type="journal article" date="2021" name="PeerJ">
        <title>Extensive microbial diversity within the chicken gut microbiome revealed by metagenomics and culture.</title>
        <authorList>
            <person name="Gilroy R."/>
            <person name="Ravi A."/>
            <person name="Getino M."/>
            <person name="Pursley I."/>
            <person name="Horton D.L."/>
            <person name="Alikhan N.F."/>
            <person name="Baker D."/>
            <person name="Gharbi K."/>
            <person name="Hall N."/>
            <person name="Watson M."/>
            <person name="Adriaenssens E.M."/>
            <person name="Foster-Nyarko E."/>
            <person name="Jarju S."/>
            <person name="Secka A."/>
            <person name="Antonio M."/>
            <person name="Oren A."/>
            <person name="Chaudhuri R.R."/>
            <person name="La Ragione R."/>
            <person name="Hildebrand F."/>
            <person name="Pallen M.J."/>
        </authorList>
    </citation>
    <scope>NUCLEOTIDE SEQUENCE</scope>
    <source>
        <strain evidence="18">B3-2255</strain>
    </source>
</reference>
<dbReference type="SUPFAM" id="SSF81665">
    <property type="entry name" value="Calcium ATPase, transmembrane domain M"/>
    <property type="match status" value="1"/>
</dbReference>
<dbReference type="PRINTS" id="PR00119">
    <property type="entry name" value="CATATPASE"/>
</dbReference>
<evidence type="ECO:0000256" key="14">
    <source>
        <dbReference type="ARBA" id="ARBA00023136"/>
    </source>
</evidence>
<keyword evidence="13" id="KW-0406">Ion transport</keyword>
<evidence type="ECO:0000313" key="19">
    <source>
        <dbReference type="Proteomes" id="UP000823772"/>
    </source>
</evidence>
<evidence type="ECO:0000256" key="6">
    <source>
        <dbReference type="ARBA" id="ARBA00022723"/>
    </source>
</evidence>
<evidence type="ECO:0000256" key="12">
    <source>
        <dbReference type="ARBA" id="ARBA00022989"/>
    </source>
</evidence>
<dbReference type="EMBL" id="JADILY010000168">
    <property type="protein sequence ID" value="MBO8482459.1"/>
    <property type="molecule type" value="Genomic_DNA"/>
</dbReference>
<feature type="transmembrane region" description="Helical" evidence="16">
    <location>
        <begin position="832"/>
        <end position="852"/>
    </location>
</feature>
<dbReference type="GO" id="GO:0046872">
    <property type="term" value="F:metal ion binding"/>
    <property type="evidence" value="ECO:0007669"/>
    <property type="project" value="UniProtKB-KW"/>
</dbReference>
<accession>A0A9D9J135</accession>
<dbReference type="AlphaFoldDB" id="A0A9D9J135"/>
<feature type="domain" description="Cation-transporting P-type ATPase N-terminal" evidence="17">
    <location>
        <begin position="5"/>
        <end position="60"/>
    </location>
</feature>
<keyword evidence="5 16" id="KW-0812">Transmembrane</keyword>
<organism evidence="18 19">
    <name type="scientific">Candidatus Merdivivens faecigallinarum</name>
    <dbReference type="NCBI Taxonomy" id="2840871"/>
    <lineage>
        <taxon>Bacteria</taxon>
        <taxon>Pseudomonadati</taxon>
        <taxon>Bacteroidota</taxon>
        <taxon>Bacteroidia</taxon>
        <taxon>Bacteroidales</taxon>
        <taxon>Muribaculaceae</taxon>
        <taxon>Muribaculaceae incertae sedis</taxon>
        <taxon>Candidatus Merdivivens</taxon>
    </lineage>
</organism>
<keyword evidence="14 16" id="KW-0472">Membrane</keyword>
<dbReference type="SMART" id="SM00831">
    <property type="entry name" value="Cation_ATPase_N"/>
    <property type="match status" value="1"/>
</dbReference>
<feature type="transmembrane region" description="Helical" evidence="16">
    <location>
        <begin position="761"/>
        <end position="783"/>
    </location>
</feature>
<evidence type="ECO:0000256" key="8">
    <source>
        <dbReference type="ARBA" id="ARBA00022837"/>
    </source>
</evidence>
<evidence type="ECO:0000256" key="13">
    <source>
        <dbReference type="ARBA" id="ARBA00023065"/>
    </source>
</evidence>
<evidence type="ECO:0000256" key="9">
    <source>
        <dbReference type="ARBA" id="ARBA00022840"/>
    </source>
</evidence>
<evidence type="ECO:0000256" key="10">
    <source>
        <dbReference type="ARBA" id="ARBA00022842"/>
    </source>
</evidence>
<keyword evidence="7" id="KW-0547">Nucleotide-binding</keyword>
<keyword evidence="12 16" id="KW-1133">Transmembrane helix</keyword>
<dbReference type="GO" id="GO:0005388">
    <property type="term" value="F:P-type calcium transporter activity"/>
    <property type="evidence" value="ECO:0007669"/>
    <property type="project" value="UniProtKB-EC"/>
</dbReference>
<gene>
    <name evidence="18" type="ORF">IAC87_07960</name>
</gene>
<feature type="region of interest" description="Disordered" evidence="15">
    <location>
        <begin position="1"/>
        <end position="23"/>
    </location>
</feature>
<evidence type="ECO:0000256" key="11">
    <source>
        <dbReference type="ARBA" id="ARBA00022967"/>
    </source>
</evidence>
<proteinExistence type="predicted"/>
<dbReference type="Gene3D" id="2.70.150.10">
    <property type="entry name" value="Calcium-transporting ATPase, cytoplasmic transduction domain A"/>
    <property type="match status" value="1"/>
</dbReference>
<evidence type="ECO:0000259" key="17">
    <source>
        <dbReference type="SMART" id="SM00831"/>
    </source>
</evidence>
<evidence type="ECO:0000256" key="4">
    <source>
        <dbReference type="ARBA" id="ARBA00022568"/>
    </source>
</evidence>
<dbReference type="InterPro" id="IPR004014">
    <property type="entry name" value="ATPase_P-typ_cation-transptr_N"/>
</dbReference>
<keyword evidence="6" id="KW-0479">Metal-binding</keyword>
<keyword evidence="3" id="KW-0813">Transport</keyword>
<dbReference type="InterPro" id="IPR008250">
    <property type="entry name" value="ATPase_P-typ_transduc_dom_A_sf"/>
</dbReference>
<feature type="transmembrane region" description="Helical" evidence="16">
    <location>
        <begin position="240"/>
        <end position="262"/>
    </location>
</feature>
<evidence type="ECO:0000256" key="5">
    <source>
        <dbReference type="ARBA" id="ARBA00022692"/>
    </source>
</evidence>
<feature type="transmembrane region" description="Helical" evidence="16">
    <location>
        <begin position="688"/>
        <end position="709"/>
    </location>
</feature>
<feature type="transmembrane region" description="Helical" evidence="16">
    <location>
        <begin position="721"/>
        <end position="740"/>
    </location>
</feature>
<dbReference type="GO" id="GO:0005524">
    <property type="term" value="F:ATP binding"/>
    <property type="evidence" value="ECO:0007669"/>
    <property type="project" value="UniProtKB-KW"/>
</dbReference>
<dbReference type="InterPro" id="IPR023214">
    <property type="entry name" value="HAD_sf"/>
</dbReference>
<evidence type="ECO:0000256" key="1">
    <source>
        <dbReference type="ARBA" id="ARBA00004127"/>
    </source>
</evidence>
<dbReference type="Gene3D" id="3.40.1110.10">
    <property type="entry name" value="Calcium-transporting ATPase, cytoplasmic domain N"/>
    <property type="match status" value="2"/>
</dbReference>
<keyword evidence="8" id="KW-0106">Calcium</keyword>